<feature type="domain" description="NAD-dependent epimerase/dehydratase" evidence="2">
    <location>
        <begin position="4"/>
        <end position="220"/>
    </location>
</feature>
<dbReference type="SUPFAM" id="SSF51735">
    <property type="entry name" value="NAD(P)-binding Rossmann-fold domains"/>
    <property type="match status" value="1"/>
</dbReference>
<reference evidence="3 4" key="1">
    <citation type="journal article" date="2010" name="Stand. Genomic Sci.">
        <title>Complete genome sequence of Brachyspira murdochii type strain (56-150).</title>
        <authorList>
            <person name="Pati A."/>
            <person name="Sikorski J."/>
            <person name="Gronow S."/>
            <person name="Munk C."/>
            <person name="Lapidus A."/>
            <person name="Copeland A."/>
            <person name="Glavina Del Tio T."/>
            <person name="Nolan M."/>
            <person name="Lucas S."/>
            <person name="Chen F."/>
            <person name="Tice H."/>
            <person name="Cheng J.F."/>
            <person name="Han C."/>
            <person name="Detter J.C."/>
            <person name="Bruce D."/>
            <person name="Tapia R."/>
            <person name="Goodwin L."/>
            <person name="Pitluck S."/>
            <person name="Liolios K."/>
            <person name="Ivanova N."/>
            <person name="Mavromatis K."/>
            <person name="Mikhailova N."/>
            <person name="Chen A."/>
            <person name="Palaniappan K."/>
            <person name="Land M."/>
            <person name="Hauser L."/>
            <person name="Chang Y.J."/>
            <person name="Jeffries C.D."/>
            <person name="Spring S."/>
            <person name="Rohde M."/>
            <person name="Goker M."/>
            <person name="Bristow J."/>
            <person name="Eisen J.A."/>
            <person name="Markowitz V."/>
            <person name="Hugenholtz P."/>
            <person name="Kyrpides N.C."/>
            <person name="Klenk H.P."/>
        </authorList>
    </citation>
    <scope>NUCLEOTIDE SEQUENCE [LARGE SCALE GENOMIC DNA]</scope>
    <source>
        <strain evidence="4">ATCC 51284 / DSM 12563 / 56-150</strain>
    </source>
</reference>
<dbReference type="AlphaFoldDB" id="D5U969"/>
<comment type="similarity">
    <text evidence="1">Belongs to the NAD(P)-dependent epimerase/dehydratase family.</text>
</comment>
<dbReference type="EMBL" id="CP001959">
    <property type="protein sequence ID" value="ADG71242.1"/>
    <property type="molecule type" value="Genomic_DNA"/>
</dbReference>
<dbReference type="OrthoDB" id="142826at2"/>
<dbReference type="STRING" id="526224.Bmur_1147"/>
<dbReference type="InterPro" id="IPR001509">
    <property type="entry name" value="Epimerase_deHydtase"/>
</dbReference>
<evidence type="ECO:0000259" key="2">
    <source>
        <dbReference type="Pfam" id="PF01370"/>
    </source>
</evidence>
<dbReference type="Gene3D" id="3.40.50.720">
    <property type="entry name" value="NAD(P)-binding Rossmann-like Domain"/>
    <property type="match status" value="1"/>
</dbReference>
<dbReference type="Proteomes" id="UP000001915">
    <property type="component" value="Chromosome"/>
</dbReference>
<evidence type="ECO:0000313" key="3">
    <source>
        <dbReference type="EMBL" id="ADG71242.1"/>
    </source>
</evidence>
<protein>
    <submittedName>
        <fullName evidence="3">NAD-dependent epimerase/dehydratase</fullName>
    </submittedName>
</protein>
<dbReference type="KEGG" id="brm:Bmur_1147"/>
<dbReference type="Pfam" id="PF01370">
    <property type="entry name" value="Epimerase"/>
    <property type="match status" value="1"/>
</dbReference>
<dbReference type="PANTHER" id="PTHR43000">
    <property type="entry name" value="DTDP-D-GLUCOSE 4,6-DEHYDRATASE-RELATED"/>
    <property type="match status" value="1"/>
</dbReference>
<dbReference type="InterPro" id="IPR036291">
    <property type="entry name" value="NAD(P)-bd_dom_sf"/>
</dbReference>
<proteinExistence type="inferred from homology"/>
<dbReference type="RefSeq" id="WP_013113665.1">
    <property type="nucleotide sequence ID" value="NC_014150.1"/>
</dbReference>
<evidence type="ECO:0000256" key="1">
    <source>
        <dbReference type="ARBA" id="ARBA00007637"/>
    </source>
</evidence>
<accession>D5U969</accession>
<dbReference type="HOGENOM" id="CLU_007383_1_6_12"/>
<evidence type="ECO:0000313" key="4">
    <source>
        <dbReference type="Proteomes" id="UP000001915"/>
    </source>
</evidence>
<name>D5U969_BRAM5</name>
<sequence length="298" mass="34487">MKKIIVTGITGLIGQYIASPLKKFGFDVYGIGTRDIISEEFKYIKLDISDYKSVENIFDDIKAEYLINLAWSTQDLNSNYQFDLLTSSIEMLKYFKKNNGRRAVYLGTCFEYKFTDNKLKEYDEIDPISTYAKCKNYLRAISEYYCIKNNIDFCWARVFYTYGKNENPKRIFPYIINNLKENKKVVINHSHLKKDYMFAGDVAEAIALITDSDFKGSINICSGKAISLKDFALIIAKKMNKENLLELKELNTNEPNIIIGDNSKLINELNFNNYSNMEDIICKLIAEQSRAEQSRAEQ</sequence>
<organism evidence="3 4">
    <name type="scientific">Brachyspira murdochii (strain ATCC 51284 / DSM 12563 / 56-150)</name>
    <name type="common">Serpulina murdochii</name>
    <dbReference type="NCBI Taxonomy" id="526224"/>
    <lineage>
        <taxon>Bacteria</taxon>
        <taxon>Pseudomonadati</taxon>
        <taxon>Spirochaetota</taxon>
        <taxon>Spirochaetia</taxon>
        <taxon>Brachyspirales</taxon>
        <taxon>Brachyspiraceae</taxon>
        <taxon>Brachyspira</taxon>
    </lineage>
</organism>
<gene>
    <name evidence="3" type="ordered locus">Bmur_1147</name>
</gene>
<dbReference type="eggNOG" id="COG0451">
    <property type="taxonomic scope" value="Bacteria"/>
</dbReference>